<dbReference type="Pfam" id="PF01427">
    <property type="entry name" value="Peptidase_M15"/>
    <property type="match status" value="1"/>
</dbReference>
<keyword evidence="3 9" id="KW-0479">Metal-binding</keyword>
<keyword evidence="5 9" id="KW-0862">Zinc</keyword>
<reference evidence="12" key="1">
    <citation type="journal article" date="2019" name="Int. J. Syst. Evol. Microbiol.">
        <title>The Global Catalogue of Microorganisms (GCM) 10K type strain sequencing project: providing services to taxonomists for standard genome sequencing and annotation.</title>
        <authorList>
            <consortium name="The Broad Institute Genomics Platform"/>
            <consortium name="The Broad Institute Genome Sequencing Center for Infectious Disease"/>
            <person name="Wu L."/>
            <person name="Ma J."/>
        </authorList>
    </citation>
    <scope>NUCLEOTIDE SEQUENCE [LARGE SCALE GENOMIC DNA]</scope>
    <source>
        <strain evidence="12">JCM 17924</strain>
    </source>
</reference>
<evidence type="ECO:0000256" key="4">
    <source>
        <dbReference type="ARBA" id="ARBA00022801"/>
    </source>
</evidence>
<dbReference type="SUPFAM" id="SSF55166">
    <property type="entry name" value="Hedgehog/DD-peptidase"/>
    <property type="match status" value="1"/>
</dbReference>
<evidence type="ECO:0000256" key="2">
    <source>
        <dbReference type="ARBA" id="ARBA00022670"/>
    </source>
</evidence>
<evidence type="ECO:0000256" key="3">
    <source>
        <dbReference type="ARBA" id="ARBA00022723"/>
    </source>
</evidence>
<dbReference type="RefSeq" id="WP_345221326.1">
    <property type="nucleotide sequence ID" value="NZ_BAABHA010000002.1"/>
</dbReference>
<protein>
    <recommendedName>
        <fullName evidence="9 10">D-alanyl-D-alanine dipeptidase</fullName>
        <shortName evidence="9 10">D-Ala-D-Ala dipeptidase</shortName>
        <ecNumber evidence="9 10">3.4.13.22</ecNumber>
    </recommendedName>
</protein>
<sequence length="215" mass="23946">MNSHGEIAPNAHGLPVLTDAAQYRQQVAHDPAQELVNLADFIPGLVVDVRYATPENFFGQQLYTEATAYLRRPVAEALQDAQAELNGLGFGLKVLDAYRPYSVTVRMFEAVPNETYAAPPWRGSRHNRGCSVDATLVDLHTGQELPMPTVFDDLSPQAHSDYTNLPADVLRNRAALHRALSRHGFVNYPAEWWHFDHASWANYPLLDLPFAALKG</sequence>
<dbReference type="EMBL" id="BAABHA010000002">
    <property type="protein sequence ID" value="GAA4374674.1"/>
    <property type="molecule type" value="Genomic_DNA"/>
</dbReference>
<keyword evidence="2 9" id="KW-0645">Protease</keyword>
<evidence type="ECO:0000256" key="10">
    <source>
        <dbReference type="PIRNR" id="PIRNR026671"/>
    </source>
</evidence>
<evidence type="ECO:0000256" key="1">
    <source>
        <dbReference type="ARBA" id="ARBA00001362"/>
    </source>
</evidence>
<name>A0ABP8IUW8_9BACT</name>
<comment type="caution">
    <text evidence="11">The sequence shown here is derived from an EMBL/GenBank/DDBJ whole genome shotgun (WGS) entry which is preliminary data.</text>
</comment>
<keyword evidence="7 9" id="KW-0482">Metalloprotease</keyword>
<keyword evidence="6 9" id="KW-0224">Dipeptidase</keyword>
<evidence type="ECO:0000256" key="6">
    <source>
        <dbReference type="ARBA" id="ARBA00022997"/>
    </source>
</evidence>
<dbReference type="InterPro" id="IPR000755">
    <property type="entry name" value="A_A_dipeptidase"/>
</dbReference>
<evidence type="ECO:0000256" key="5">
    <source>
        <dbReference type="ARBA" id="ARBA00022833"/>
    </source>
</evidence>
<comment type="catalytic activity">
    <reaction evidence="1 9 10">
        <text>D-alanyl-D-alanine + H2O = 2 D-alanine</text>
        <dbReference type="Rhea" id="RHEA:20661"/>
        <dbReference type="ChEBI" id="CHEBI:15377"/>
        <dbReference type="ChEBI" id="CHEBI:57416"/>
        <dbReference type="ChEBI" id="CHEBI:57822"/>
        <dbReference type="EC" id="3.4.13.22"/>
    </reaction>
</comment>
<dbReference type="InterPro" id="IPR009045">
    <property type="entry name" value="Zn_M74/Hedgehog-like"/>
</dbReference>
<dbReference type="CDD" id="cd14840">
    <property type="entry name" value="D-Ala-D-Ala_dipeptidase_Aad"/>
    <property type="match status" value="1"/>
</dbReference>
<evidence type="ECO:0000256" key="7">
    <source>
        <dbReference type="ARBA" id="ARBA00023049"/>
    </source>
</evidence>
<gene>
    <name evidence="11" type="ORF">GCM10023186_06340</name>
</gene>
<comment type="function">
    <text evidence="9 10">Catalyzes hydrolysis of the D-alanyl-D-alanine dipeptide.</text>
</comment>
<keyword evidence="4 9" id="KW-0378">Hydrolase</keyword>
<accession>A0ABP8IUW8</accession>
<dbReference type="PIRSF" id="PIRSF026671">
    <property type="entry name" value="AA_dipeptidase"/>
    <property type="match status" value="1"/>
</dbReference>
<feature type="binding site" evidence="9">
    <location>
        <position position="133"/>
    </location>
    <ligand>
        <name>Zn(2+)</name>
        <dbReference type="ChEBI" id="CHEBI:29105"/>
        <note>catalytic</note>
    </ligand>
</feature>
<evidence type="ECO:0000256" key="8">
    <source>
        <dbReference type="ARBA" id="ARBA00023316"/>
    </source>
</evidence>
<dbReference type="EC" id="3.4.13.22" evidence="9 10"/>
<feature type="active site" description="Proton donor/acceptor" evidence="9">
    <location>
        <position position="191"/>
    </location>
</feature>
<evidence type="ECO:0000313" key="12">
    <source>
        <dbReference type="Proteomes" id="UP001500454"/>
    </source>
</evidence>
<dbReference type="Gene3D" id="3.30.1380.10">
    <property type="match status" value="1"/>
</dbReference>
<keyword evidence="12" id="KW-1185">Reference proteome</keyword>
<comment type="similarity">
    <text evidence="9 10">Belongs to the peptidase M15D family.</text>
</comment>
<dbReference type="Proteomes" id="UP001500454">
    <property type="component" value="Unassembled WGS sequence"/>
</dbReference>
<evidence type="ECO:0000313" key="11">
    <source>
        <dbReference type="EMBL" id="GAA4374674.1"/>
    </source>
</evidence>
<proteinExistence type="inferred from homology"/>
<evidence type="ECO:0000256" key="9">
    <source>
        <dbReference type="HAMAP-Rule" id="MF_01924"/>
    </source>
</evidence>
<feature type="binding site" evidence="9">
    <location>
        <position position="194"/>
    </location>
    <ligand>
        <name>Zn(2+)</name>
        <dbReference type="ChEBI" id="CHEBI:29105"/>
        <note>catalytic</note>
    </ligand>
</feature>
<feature type="site" description="Transition state stabilizer" evidence="9">
    <location>
        <position position="99"/>
    </location>
</feature>
<dbReference type="HAMAP" id="MF_01924">
    <property type="entry name" value="A_A_dipeptidase"/>
    <property type="match status" value="1"/>
</dbReference>
<dbReference type="PANTHER" id="PTHR43126">
    <property type="entry name" value="D-ALANYL-D-ALANINE DIPEPTIDASE"/>
    <property type="match status" value="1"/>
</dbReference>
<comment type="cofactor">
    <cofactor evidence="9">
        <name>Zn(2+)</name>
        <dbReference type="ChEBI" id="CHEBI:29105"/>
    </cofactor>
    <text evidence="9">Binds 1 zinc ion per subunit.</text>
</comment>
<dbReference type="PANTHER" id="PTHR43126:SF1">
    <property type="entry name" value="D-ALANYL-D-ALANINE DIPEPTIDASE"/>
    <property type="match status" value="1"/>
</dbReference>
<keyword evidence="8 10" id="KW-0961">Cell wall biogenesis/degradation</keyword>
<organism evidence="11 12">
    <name type="scientific">Hymenobacter koreensis</name>
    <dbReference type="NCBI Taxonomy" id="1084523"/>
    <lineage>
        <taxon>Bacteria</taxon>
        <taxon>Pseudomonadati</taxon>
        <taxon>Bacteroidota</taxon>
        <taxon>Cytophagia</taxon>
        <taxon>Cytophagales</taxon>
        <taxon>Hymenobacteraceae</taxon>
        <taxon>Hymenobacter</taxon>
    </lineage>
</organism>
<feature type="binding site" evidence="9">
    <location>
        <position position="126"/>
    </location>
    <ligand>
        <name>Zn(2+)</name>
        <dbReference type="ChEBI" id="CHEBI:29105"/>
        <note>catalytic</note>
    </ligand>
</feature>